<evidence type="ECO:0008006" key="3">
    <source>
        <dbReference type="Google" id="ProtNLM"/>
    </source>
</evidence>
<protein>
    <recommendedName>
        <fullName evidence="3">F-box domain-containing protein</fullName>
    </recommendedName>
</protein>
<keyword evidence="2" id="KW-1185">Reference proteome</keyword>
<organism evidence="1 2">
    <name type="scientific">Favolaschia claudopus</name>
    <dbReference type="NCBI Taxonomy" id="2862362"/>
    <lineage>
        <taxon>Eukaryota</taxon>
        <taxon>Fungi</taxon>
        <taxon>Dikarya</taxon>
        <taxon>Basidiomycota</taxon>
        <taxon>Agaricomycotina</taxon>
        <taxon>Agaricomycetes</taxon>
        <taxon>Agaricomycetidae</taxon>
        <taxon>Agaricales</taxon>
        <taxon>Marasmiineae</taxon>
        <taxon>Mycenaceae</taxon>
        <taxon>Favolaschia</taxon>
    </lineage>
</organism>
<dbReference type="Proteomes" id="UP001362999">
    <property type="component" value="Unassembled WGS sequence"/>
</dbReference>
<evidence type="ECO:0000313" key="2">
    <source>
        <dbReference type="Proteomes" id="UP001362999"/>
    </source>
</evidence>
<dbReference type="AlphaFoldDB" id="A0AAW0A3G9"/>
<dbReference type="EMBL" id="JAWWNJ010000089">
    <property type="protein sequence ID" value="KAK7000252.1"/>
    <property type="molecule type" value="Genomic_DNA"/>
</dbReference>
<gene>
    <name evidence="1" type="ORF">R3P38DRAFT_2797515</name>
</gene>
<sequence>MPFAKILKSSVSRAPYTGPRLPSELWSEIFLVVCGSFCESPNDYAARVLALCAVHTVWFGMILAESRLWTGLYIDHKVSLDFVRTVTVHSQQQPMHLFVVANSDDDMCFGIHFGRIIPLLSTILGRSHRISLFSNSYFDATALLRWLSTATAKRVSRLDFDFPFGFEFEDTDYSFDGLLPFSVITTLVFRYTFVLFPWTTFASSVSRLRIGPISTRGSGGITWNSLSHMLSSCHALTHLFFDEVECADAPYALMNPKIECTMPLVRYMGVVCESYTTGFMMQLFGVPALSDLYFESRTQTLNFLAGGLIGISIDFLATVKTLCMTIEIHHPTVMLQVLKAFPSLEILDLRLSSRCTVQSLSKVRDFYPAPLCSFLRTIHVAYREKNKVLRGIMCGREPGHFTRDCKMVVTMAGICAPYAEKCFKGKRGSLKGLPYEPPPADAFDW</sequence>
<proteinExistence type="predicted"/>
<accession>A0AAW0A3G9</accession>
<comment type="caution">
    <text evidence="1">The sequence shown here is derived from an EMBL/GenBank/DDBJ whole genome shotgun (WGS) entry which is preliminary data.</text>
</comment>
<name>A0AAW0A3G9_9AGAR</name>
<reference evidence="1 2" key="1">
    <citation type="journal article" date="2024" name="J Genomics">
        <title>Draft genome sequencing and assembly of Favolaschia claudopus CIRM-BRFM 2984 isolated from oak limbs.</title>
        <authorList>
            <person name="Navarro D."/>
            <person name="Drula E."/>
            <person name="Chaduli D."/>
            <person name="Cazenave R."/>
            <person name="Ahrendt S."/>
            <person name="Wang J."/>
            <person name="Lipzen A."/>
            <person name="Daum C."/>
            <person name="Barry K."/>
            <person name="Grigoriev I.V."/>
            <person name="Favel A."/>
            <person name="Rosso M.N."/>
            <person name="Martin F."/>
        </authorList>
    </citation>
    <scope>NUCLEOTIDE SEQUENCE [LARGE SCALE GENOMIC DNA]</scope>
    <source>
        <strain evidence="1 2">CIRM-BRFM 2984</strain>
    </source>
</reference>
<evidence type="ECO:0000313" key="1">
    <source>
        <dbReference type="EMBL" id="KAK7000252.1"/>
    </source>
</evidence>